<dbReference type="AlphaFoldDB" id="A0AAV3UZ55"/>
<evidence type="ECO:0000313" key="1">
    <source>
        <dbReference type="EMBL" id="GAC10087.1"/>
    </source>
</evidence>
<accession>A0AAV3UZ55</accession>
<gene>
    <name evidence="1" type="ORF">GCHA_2136</name>
</gene>
<dbReference type="Proteomes" id="UP000006320">
    <property type="component" value="Unassembled WGS sequence"/>
</dbReference>
<evidence type="ECO:0000313" key="2">
    <source>
        <dbReference type="Proteomes" id="UP000006320"/>
    </source>
</evidence>
<reference evidence="1 2" key="1">
    <citation type="journal article" date="2017" name="Antonie Van Leeuwenhoek">
        <title>Rhizobium rhizosphaerae sp. nov., a novel species isolated from rice rhizosphere.</title>
        <authorList>
            <person name="Zhao J.J."/>
            <person name="Zhang J."/>
            <person name="Zhang R.J."/>
            <person name="Zhang C.W."/>
            <person name="Yin H.Q."/>
            <person name="Zhang X.X."/>
        </authorList>
    </citation>
    <scope>NUCLEOTIDE SEQUENCE [LARGE SCALE GENOMIC DNA]</scope>
    <source>
        <strain evidence="1 2">S18K6</strain>
    </source>
</reference>
<protein>
    <submittedName>
        <fullName evidence="1">Uncharacterized protein</fullName>
    </submittedName>
</protein>
<comment type="caution">
    <text evidence="1">The sequence shown here is derived from an EMBL/GenBank/DDBJ whole genome shotgun (WGS) entry which is preliminary data.</text>
</comment>
<organism evidence="1 2">
    <name type="scientific">Paraglaciecola chathamensis S18K6</name>
    <dbReference type="NCBI Taxonomy" id="1127672"/>
    <lineage>
        <taxon>Bacteria</taxon>
        <taxon>Pseudomonadati</taxon>
        <taxon>Pseudomonadota</taxon>
        <taxon>Gammaproteobacteria</taxon>
        <taxon>Alteromonadales</taxon>
        <taxon>Alteromonadaceae</taxon>
        <taxon>Paraglaciecola</taxon>
    </lineage>
</organism>
<name>A0AAV3UZ55_9ALTE</name>
<dbReference type="EMBL" id="BAEM01000032">
    <property type="protein sequence ID" value="GAC10087.1"/>
    <property type="molecule type" value="Genomic_DNA"/>
</dbReference>
<proteinExistence type="predicted"/>
<sequence>MHWLAVITTNFLLIDSDKKTVAYWQPFFLIQASATRALKYD</sequence>